<dbReference type="Pfam" id="PF19700">
    <property type="entry name" value="DUF6198"/>
    <property type="match status" value="1"/>
</dbReference>
<sequence length="206" mass="22995">MKYLILIFACACIAFGITMTIQVSELGLEPWGAAHIGLANYVYTVGTWTAIYQLLLLSINFFLDKKLPRFGTLLCILCLGPFIDFFIYLNITPLTDSYFLKWLQFFLGIIIACFGAALSITTNLGSSPKTQCYVTIAAAFQIPLFMAKMLLELTGLLTALIVGGPIFIGTLFFVFLTGPIVQWQYTQLQRVKGKFSNLKQLKKRTA</sequence>
<accession>A0A263BR18</accession>
<feature type="transmembrane region" description="Helical" evidence="1">
    <location>
        <begin position="44"/>
        <end position="63"/>
    </location>
</feature>
<gene>
    <name evidence="2" type="ORF">CIB95_13525</name>
</gene>
<evidence type="ECO:0008006" key="4">
    <source>
        <dbReference type="Google" id="ProtNLM"/>
    </source>
</evidence>
<dbReference type="RefSeq" id="WP_094926029.1">
    <property type="nucleotide sequence ID" value="NZ_NPIA01000008.1"/>
</dbReference>
<dbReference type="AlphaFoldDB" id="A0A263BR18"/>
<keyword evidence="1" id="KW-0812">Transmembrane</keyword>
<dbReference type="PANTHER" id="PTHR40078:SF1">
    <property type="entry name" value="INTEGRAL MEMBRANE PROTEIN"/>
    <property type="match status" value="1"/>
</dbReference>
<feature type="transmembrane region" description="Helical" evidence="1">
    <location>
        <begin position="132"/>
        <end position="151"/>
    </location>
</feature>
<proteinExistence type="predicted"/>
<comment type="caution">
    <text evidence="2">The sequence shown here is derived from an EMBL/GenBank/DDBJ whole genome shotgun (WGS) entry which is preliminary data.</text>
</comment>
<dbReference type="EMBL" id="NPIA01000008">
    <property type="protein sequence ID" value="OZM56124.1"/>
    <property type="molecule type" value="Genomic_DNA"/>
</dbReference>
<dbReference type="Proteomes" id="UP000217083">
    <property type="component" value="Unassembled WGS sequence"/>
</dbReference>
<name>A0A263BR18_9BACI</name>
<protein>
    <recommendedName>
        <fullName evidence="4">YitT family protein</fullName>
    </recommendedName>
</protein>
<evidence type="ECO:0000313" key="2">
    <source>
        <dbReference type="EMBL" id="OZM56124.1"/>
    </source>
</evidence>
<feature type="transmembrane region" description="Helical" evidence="1">
    <location>
        <begin position="70"/>
        <end position="90"/>
    </location>
</feature>
<reference evidence="3" key="1">
    <citation type="submission" date="2017-08" db="EMBL/GenBank/DDBJ databases">
        <authorList>
            <person name="Huang Z."/>
        </authorList>
    </citation>
    <scope>NUCLEOTIDE SEQUENCE [LARGE SCALE GENOMIC DNA]</scope>
    <source>
        <strain evidence="3">SA5d-4</strain>
    </source>
</reference>
<keyword evidence="1" id="KW-1133">Transmembrane helix</keyword>
<reference evidence="2 3" key="2">
    <citation type="submission" date="2017-09" db="EMBL/GenBank/DDBJ databases">
        <title>Bacillus patelloidae sp. nov., isolated from the intestinal tract of a marine limpet.</title>
        <authorList>
            <person name="Liu R."/>
            <person name="Dong C."/>
            <person name="Shao Z."/>
        </authorList>
    </citation>
    <scope>NUCLEOTIDE SEQUENCE [LARGE SCALE GENOMIC DNA]</scope>
    <source>
        <strain evidence="2 3">SA5d-4</strain>
    </source>
</reference>
<dbReference type="PANTHER" id="PTHR40078">
    <property type="entry name" value="INTEGRAL MEMBRANE PROTEIN-RELATED"/>
    <property type="match status" value="1"/>
</dbReference>
<evidence type="ECO:0000313" key="3">
    <source>
        <dbReference type="Proteomes" id="UP000217083"/>
    </source>
</evidence>
<organism evidence="2 3">
    <name type="scientific">Lottiidibacillus patelloidae</name>
    <dbReference type="NCBI Taxonomy" id="2670334"/>
    <lineage>
        <taxon>Bacteria</taxon>
        <taxon>Bacillati</taxon>
        <taxon>Bacillota</taxon>
        <taxon>Bacilli</taxon>
        <taxon>Bacillales</taxon>
        <taxon>Bacillaceae</taxon>
        <taxon>Lottiidibacillus</taxon>
    </lineage>
</organism>
<keyword evidence="3" id="KW-1185">Reference proteome</keyword>
<dbReference type="InterPro" id="IPR038750">
    <property type="entry name" value="YczE/YyaS-like"/>
</dbReference>
<evidence type="ECO:0000256" key="1">
    <source>
        <dbReference type="SAM" id="Phobius"/>
    </source>
</evidence>
<feature type="transmembrane region" description="Helical" evidence="1">
    <location>
        <begin position="157"/>
        <end position="181"/>
    </location>
</feature>
<keyword evidence="1" id="KW-0472">Membrane</keyword>
<feature type="transmembrane region" description="Helical" evidence="1">
    <location>
        <begin position="102"/>
        <end position="120"/>
    </location>
</feature>